<feature type="compositionally biased region" description="Polar residues" evidence="3">
    <location>
        <begin position="630"/>
        <end position="656"/>
    </location>
</feature>
<feature type="compositionally biased region" description="Basic and acidic residues" evidence="3">
    <location>
        <begin position="295"/>
        <end position="319"/>
    </location>
</feature>
<feature type="compositionally biased region" description="Low complexity" evidence="3">
    <location>
        <begin position="835"/>
        <end position="846"/>
    </location>
</feature>
<feature type="compositionally biased region" description="Low complexity" evidence="3">
    <location>
        <begin position="764"/>
        <end position="776"/>
    </location>
</feature>
<evidence type="ECO:0000256" key="2">
    <source>
        <dbReference type="ARBA" id="ARBA00022468"/>
    </source>
</evidence>
<feature type="region of interest" description="Disordered" evidence="3">
    <location>
        <begin position="295"/>
        <end position="323"/>
    </location>
</feature>
<dbReference type="GO" id="GO:0005829">
    <property type="term" value="C:cytosol"/>
    <property type="evidence" value="ECO:0007669"/>
    <property type="project" value="TreeGrafter"/>
</dbReference>
<dbReference type="SUPFAM" id="SSF54236">
    <property type="entry name" value="Ubiquitin-like"/>
    <property type="match status" value="1"/>
</dbReference>
<dbReference type="Proteomes" id="UP001460270">
    <property type="component" value="Unassembled WGS sequence"/>
</dbReference>
<dbReference type="GO" id="GO:0005085">
    <property type="term" value="F:guanyl-nucleotide exchange factor activity"/>
    <property type="evidence" value="ECO:0007669"/>
    <property type="project" value="InterPro"/>
</dbReference>
<dbReference type="GO" id="GO:0005096">
    <property type="term" value="F:GTPase activator activity"/>
    <property type="evidence" value="ECO:0007669"/>
    <property type="project" value="UniProtKB-KW"/>
</dbReference>
<feature type="region of interest" description="Disordered" evidence="3">
    <location>
        <begin position="603"/>
        <end position="659"/>
    </location>
</feature>
<keyword evidence="2" id="KW-0343">GTPase activation</keyword>
<feature type="compositionally biased region" description="Basic and acidic residues" evidence="3">
    <location>
        <begin position="143"/>
        <end position="281"/>
    </location>
</feature>
<dbReference type="Pfam" id="PF23268">
    <property type="entry name" value="RIN1"/>
    <property type="match status" value="1"/>
</dbReference>
<dbReference type="Pfam" id="PF00788">
    <property type="entry name" value="RA"/>
    <property type="match status" value="1"/>
</dbReference>
<dbReference type="GO" id="GO:0030139">
    <property type="term" value="C:endocytic vesicle"/>
    <property type="evidence" value="ECO:0007669"/>
    <property type="project" value="TreeGrafter"/>
</dbReference>
<gene>
    <name evidence="5" type="ORF">WMY93_007107</name>
</gene>
<dbReference type="PROSITE" id="PS50200">
    <property type="entry name" value="RA"/>
    <property type="match status" value="1"/>
</dbReference>
<dbReference type="PANTHER" id="PTHR23101">
    <property type="entry name" value="RAB GDP/GTP EXCHANGE FACTOR"/>
    <property type="match status" value="1"/>
</dbReference>
<proteinExistence type="inferred from homology"/>
<organism evidence="5 6">
    <name type="scientific">Mugilogobius chulae</name>
    <name type="common">yellowstripe goby</name>
    <dbReference type="NCBI Taxonomy" id="88201"/>
    <lineage>
        <taxon>Eukaryota</taxon>
        <taxon>Metazoa</taxon>
        <taxon>Chordata</taxon>
        <taxon>Craniata</taxon>
        <taxon>Vertebrata</taxon>
        <taxon>Euteleostomi</taxon>
        <taxon>Actinopterygii</taxon>
        <taxon>Neopterygii</taxon>
        <taxon>Teleostei</taxon>
        <taxon>Neoteleostei</taxon>
        <taxon>Acanthomorphata</taxon>
        <taxon>Gobiaria</taxon>
        <taxon>Gobiiformes</taxon>
        <taxon>Gobioidei</taxon>
        <taxon>Gobiidae</taxon>
        <taxon>Gobionellinae</taxon>
        <taxon>Mugilogobius</taxon>
    </lineage>
</organism>
<dbReference type="SMART" id="SM00314">
    <property type="entry name" value="RA"/>
    <property type="match status" value="1"/>
</dbReference>
<protein>
    <recommendedName>
        <fullName evidence="4">Ras-associating domain-containing protein</fullName>
    </recommendedName>
</protein>
<dbReference type="SUPFAM" id="SSF109993">
    <property type="entry name" value="VPS9 domain"/>
    <property type="match status" value="1"/>
</dbReference>
<evidence type="ECO:0000256" key="3">
    <source>
        <dbReference type="SAM" id="MobiDB-lite"/>
    </source>
</evidence>
<feature type="region of interest" description="Disordered" evidence="3">
    <location>
        <begin position="677"/>
        <end position="787"/>
    </location>
</feature>
<dbReference type="GO" id="GO:0031267">
    <property type="term" value="F:small GTPase binding"/>
    <property type="evidence" value="ECO:0007669"/>
    <property type="project" value="TreeGrafter"/>
</dbReference>
<dbReference type="EMBL" id="JBBPFD010000004">
    <property type="protein sequence ID" value="KAK7930712.1"/>
    <property type="molecule type" value="Genomic_DNA"/>
</dbReference>
<dbReference type="InterPro" id="IPR029071">
    <property type="entry name" value="Ubiquitin-like_domsf"/>
</dbReference>
<feature type="compositionally biased region" description="Basic residues" evidence="3">
    <location>
        <begin position="867"/>
        <end position="894"/>
    </location>
</feature>
<feature type="compositionally biased region" description="Pro residues" evidence="3">
    <location>
        <begin position="704"/>
        <end position="726"/>
    </location>
</feature>
<dbReference type="InterPro" id="IPR036860">
    <property type="entry name" value="SH2_dom_sf"/>
</dbReference>
<evidence type="ECO:0000256" key="1">
    <source>
        <dbReference type="ARBA" id="ARBA00006919"/>
    </source>
</evidence>
<keyword evidence="6" id="KW-1185">Reference proteome</keyword>
<dbReference type="SUPFAM" id="SSF55550">
    <property type="entry name" value="SH2 domain"/>
    <property type="match status" value="1"/>
</dbReference>
<feature type="region of interest" description="Disordered" evidence="3">
    <location>
        <begin position="1"/>
        <end position="281"/>
    </location>
</feature>
<sequence>MSSRSIHRGEKGGEREKERGEGEREGEKRERRGEREGERRERKGEKERGERERERKKKRGRESESEKERGEGEGERKSKREKEKEWREGERRERERRGRMREGEREKVREEREREKVKRERKREEREEARWRERGGGRGRRKGEKERGRKIGERKGEKEKREKVREREREREGEKEGEREGAEERGREREKEEERERKREREGKGEEEREEREREKKSKREREKERKREGVERERNGQRGEEREKKGREREKVRQSEREMRKREGEEEREQRERARETEREVEIEKRIKEKVRERKESKENWREKRQRERDRGKREREKKNRKTSVCLSGFMVRVLYFSSSSPPDVNKRLKTACRGVAVDGAGISSCSPRLKSALCLTHISVPQTLTHTAERGQRDQRDEDCNMAHGSSTDEARSGLTDRSGSFFKLIDTFALELGELEKEMVKKCPEVDQEAVDVTGLDRDMSGVYLEPGRRGHAGGERDSGYDSLRRRMSVLDRLTQTHTVWLLLCLSEEEAGQILLTQPPGVFLVFRESQYTFSLEGSAISFADLFRLVAFYCISRDVLPFTLKLPEAIASAKTLVELEEVAQLGAGFWDSALCSPCGPASASPRTCRPVSRTLSPPRPGKSKDQDNISPQRQNHNSDSAPPTLRSQNLSSFQERGHSGAPLCYVNPLFLQTRHSSQERQGDFGSVKAPENKAKLNNQSRSPPPRPPPPRSMPQRRPAPPPPTSSTVKTTTRPKSMPTKNANQRKTQPSTKRPAPAPPTTPNRSNTSPSKTSKTPPPRPKKPDLEAHRCHIALDDETIAKALSRAKMPSTPPTADKPLDEAEDGEIGHQRLSDVSMSTSSSDSLEYPRFKKKKRASSSLQSLTRSRHRGGQQRRRRRRRGGGGRRLRRRRGLWSGTGGRFGNASATFFQVSQAQNGRETERGSFIIPRALKGRFRKVSGMLTSLMTPERRAVKRIAELSRDKSSYFGSLVQDYVHFVQENKGCHTSGVDFLQTLRQFMTQMKAYLKQSSELDPPLESLIPEDQIDQVLEKAMHKCVLKPLKSVIDVILHDFQVSSGGWQQLKENLALAKSKRPQELGVDGAAVPPDAVVIEKIRHKFMNMRKMYSPEKRSLWRMFGADDFLPMLTYVLASATCLSWTRTSRGYYLTSAYGAMSLIKHFQEEQAARVLSSETRNTLHQWHRRRTAQRTAPSVDDFQNYLRVAFQDIDSGCTAKTLIVHPYNTTEEVCSLCAYKFKIPDPENYALFLVTEETRQQLAPDTHPQKIKSELHSRPRTHVFHFVYRRILNLNLCIPATIHNGNDFQ</sequence>
<dbReference type="GO" id="GO:0016192">
    <property type="term" value="P:vesicle-mediated transport"/>
    <property type="evidence" value="ECO:0007669"/>
    <property type="project" value="InterPro"/>
</dbReference>
<dbReference type="PANTHER" id="PTHR23101:SF51">
    <property type="entry name" value="RAS AND RAB INTERACTOR 2"/>
    <property type="match status" value="1"/>
</dbReference>
<name>A0AAW0PM96_9GOBI</name>
<dbReference type="GO" id="GO:0007165">
    <property type="term" value="P:signal transduction"/>
    <property type="evidence" value="ECO:0007669"/>
    <property type="project" value="InterPro"/>
</dbReference>
<feature type="compositionally biased region" description="Basic and acidic residues" evidence="3">
    <location>
        <begin position="389"/>
        <end position="414"/>
    </location>
</feature>
<comment type="caution">
    <text evidence="5">The sequence shown here is derived from an EMBL/GenBank/DDBJ whole genome shotgun (WGS) entry which is preliminary data.</text>
</comment>
<feature type="region of interest" description="Disordered" evidence="3">
    <location>
        <begin position="387"/>
        <end position="416"/>
    </location>
</feature>
<accession>A0AAW0PM96</accession>
<reference evidence="6" key="1">
    <citation type="submission" date="2024-04" db="EMBL/GenBank/DDBJ databases">
        <title>Salinicola lusitanus LLJ914,a marine bacterium isolated from the Okinawa Trough.</title>
        <authorList>
            <person name="Li J."/>
        </authorList>
    </citation>
    <scope>NUCLEOTIDE SEQUENCE [LARGE SCALE GENOMIC DNA]</scope>
</reference>
<evidence type="ECO:0000259" key="4">
    <source>
        <dbReference type="PROSITE" id="PS50200"/>
    </source>
</evidence>
<evidence type="ECO:0000313" key="6">
    <source>
        <dbReference type="Proteomes" id="UP001460270"/>
    </source>
</evidence>
<dbReference type="InterPro" id="IPR003123">
    <property type="entry name" value="VPS9"/>
</dbReference>
<feature type="compositionally biased region" description="Basic and acidic residues" evidence="3">
    <location>
        <begin position="61"/>
        <end position="136"/>
    </location>
</feature>
<feature type="compositionally biased region" description="Polar residues" evidence="3">
    <location>
        <begin position="740"/>
        <end position="750"/>
    </location>
</feature>
<feature type="domain" description="Ras-associating" evidence="4">
    <location>
        <begin position="1197"/>
        <end position="1288"/>
    </location>
</feature>
<dbReference type="InterPro" id="IPR000159">
    <property type="entry name" value="RA_dom"/>
</dbReference>
<dbReference type="InterPro" id="IPR037191">
    <property type="entry name" value="VPS9_dom_sf"/>
</dbReference>
<comment type="similarity">
    <text evidence="1">Belongs to the RIN (Ras interaction/interference) family.</text>
</comment>
<dbReference type="SMART" id="SM00167">
    <property type="entry name" value="VPS9"/>
    <property type="match status" value="1"/>
</dbReference>
<feature type="compositionally biased region" description="Basic and acidic residues" evidence="3">
    <location>
        <begin position="7"/>
        <end position="53"/>
    </location>
</feature>
<feature type="compositionally biased region" description="Low complexity" evidence="3">
    <location>
        <begin position="727"/>
        <end position="736"/>
    </location>
</feature>
<evidence type="ECO:0000313" key="5">
    <source>
        <dbReference type="EMBL" id="KAK7930712.1"/>
    </source>
</evidence>
<feature type="region of interest" description="Disordered" evidence="3">
    <location>
        <begin position="830"/>
        <end position="901"/>
    </location>
</feature>
<dbReference type="InterPro" id="IPR045046">
    <property type="entry name" value="Vps9-like"/>
</dbReference>